<evidence type="ECO:0000313" key="2">
    <source>
        <dbReference type="Proteomes" id="UP000249828"/>
    </source>
</evidence>
<evidence type="ECO:0000313" key="1">
    <source>
        <dbReference type="EMBL" id="PZL78218.1"/>
    </source>
</evidence>
<organism evidence="1 2">
    <name type="scientific">Enterococcus plantarum</name>
    <dbReference type="NCBI Taxonomy" id="1077675"/>
    <lineage>
        <taxon>Bacteria</taxon>
        <taxon>Bacillati</taxon>
        <taxon>Bacillota</taxon>
        <taxon>Bacilli</taxon>
        <taxon>Lactobacillales</taxon>
        <taxon>Enterococcaceae</taxon>
        <taxon>Enterococcus</taxon>
    </lineage>
</organism>
<keyword evidence="2" id="KW-1185">Reference proteome</keyword>
<dbReference type="Proteomes" id="UP000249828">
    <property type="component" value="Unassembled WGS sequence"/>
</dbReference>
<accession>A0A2W3ZES1</accession>
<protein>
    <submittedName>
        <fullName evidence="1">Uncharacterized protein</fullName>
    </submittedName>
</protein>
<reference evidence="1 2" key="1">
    <citation type="submission" date="2017-11" db="EMBL/GenBank/DDBJ databases">
        <title>Draft genome sequence of Enterococcus plantarum TRW2 strain isolated from lettuce.</title>
        <authorList>
            <person name="Kim E.B."/>
            <person name="Marco M.L."/>
            <person name="Williams T.R."/>
            <person name="You I.H."/>
        </authorList>
    </citation>
    <scope>NUCLEOTIDE SEQUENCE [LARGE SCALE GENOMIC DNA]</scope>
    <source>
        <strain evidence="1 2">TRW2</strain>
    </source>
</reference>
<sequence>MINKEKLLTRELRKNVILADLGDPEAKVTAETIGKMISAKEFTENAKPIIVTHLSGEYEIYSTRSKAQKECKVGVQTIKKCIDLGVPDRLGRCYDYMII</sequence>
<proteinExistence type="predicted"/>
<comment type="caution">
    <text evidence="1">The sequence shown here is derived from an EMBL/GenBank/DDBJ whole genome shotgun (WGS) entry which is preliminary data.</text>
</comment>
<dbReference type="EMBL" id="PIEU01000001">
    <property type="protein sequence ID" value="PZL78218.1"/>
    <property type="molecule type" value="Genomic_DNA"/>
</dbReference>
<gene>
    <name evidence="1" type="ORF">CI088_00150</name>
</gene>
<name>A0A2W3ZES1_9ENTE</name>
<dbReference type="RefSeq" id="WP_111246759.1">
    <property type="nucleotide sequence ID" value="NZ_PIEU01000001.1"/>
</dbReference>
<dbReference type="AlphaFoldDB" id="A0A2W3ZES1"/>